<feature type="transmembrane region" description="Helical" evidence="1">
    <location>
        <begin position="20"/>
        <end position="41"/>
    </location>
</feature>
<accession>A0A511NGU1</accession>
<keyword evidence="1" id="KW-0472">Membrane</keyword>
<comment type="caution">
    <text evidence="2">The sequence shown here is derived from an EMBL/GenBank/DDBJ whole genome shotgun (WGS) entry which is preliminary data.</text>
</comment>
<gene>
    <name evidence="2" type="ORF">EB1_18140</name>
</gene>
<evidence type="ECO:0000256" key="1">
    <source>
        <dbReference type="SAM" id="Phobius"/>
    </source>
</evidence>
<reference evidence="2 3" key="1">
    <citation type="submission" date="2019-07" db="EMBL/GenBank/DDBJ databases">
        <title>Whole genome shotgun sequence of Empedobacter brevis NBRC 14943.</title>
        <authorList>
            <person name="Hosoyama A."/>
            <person name="Uohara A."/>
            <person name="Ohji S."/>
            <person name="Ichikawa N."/>
        </authorList>
    </citation>
    <scope>NUCLEOTIDE SEQUENCE [LARGE SCALE GENOMIC DNA]</scope>
    <source>
        <strain evidence="2 3">NBRC 14943</strain>
    </source>
</reference>
<keyword evidence="1" id="KW-0812">Transmembrane</keyword>
<keyword evidence="1" id="KW-1133">Transmembrane helix</keyword>
<dbReference type="EMBL" id="BJXC01000011">
    <property type="protein sequence ID" value="GEM52024.1"/>
    <property type="molecule type" value="Genomic_DNA"/>
</dbReference>
<dbReference type="Proteomes" id="UP000321245">
    <property type="component" value="Unassembled WGS sequence"/>
</dbReference>
<dbReference type="STRING" id="1218108.GCA_000382425_03155"/>
<sequence>MRWIFFVELVIFIEQKYIIFRALILIMKNSILTSITAYFLFSFSSVNAQKVFTSDIDNFWIAYDKITQTKDSVLQYKYLNDDYFSKGTEGLKLIREARNYSDKDYIHAIHAYPKFLNSIRKNTLKSKNISKDLKKGIDKLRLIYPELKPANIYFTIGALRTGGTYRNGHVLIGSEIAMTDKNTITDEFPENIRNARRLFFDSEPINDLVLLNIHEYVHTQQKPFVDNLLSYVIHEGIAEFVSVKAMNVPSAAPAIAYGKKNNEKIRARFEQEMFNINNLYKWLWGDSPNEFGVRDLGYYVGYQMAENYYNQAENKKNAIKELIELDYSNEAAIENYVIKSNYFSKSLNEIQKDYESIRPTVIGIKQFENFSKNVDPKTKEITINFSEPLNGFNTGVDYGELGEAAFPKNDIKKRYWSNDNKSWTISVELETNKKYQIMITSNFRSKNNIPLKNYLIEFETSK</sequence>
<keyword evidence="3" id="KW-1185">Reference proteome</keyword>
<evidence type="ECO:0000313" key="3">
    <source>
        <dbReference type="Proteomes" id="UP000321245"/>
    </source>
</evidence>
<dbReference type="AlphaFoldDB" id="A0A511NGU1"/>
<evidence type="ECO:0000313" key="2">
    <source>
        <dbReference type="EMBL" id="GEM52024.1"/>
    </source>
</evidence>
<dbReference type="RefSeq" id="WP_019976625.1">
    <property type="nucleotide sequence ID" value="NZ_BJXC01000011.1"/>
</dbReference>
<protein>
    <recommendedName>
        <fullName evidence="4">SbsA Ig-like domain-containing protein</fullName>
    </recommendedName>
</protein>
<proteinExistence type="predicted"/>
<evidence type="ECO:0008006" key="4">
    <source>
        <dbReference type="Google" id="ProtNLM"/>
    </source>
</evidence>
<organism evidence="2 3">
    <name type="scientific">Empedobacter brevis NBRC 14943 = ATCC 43319</name>
    <dbReference type="NCBI Taxonomy" id="1218108"/>
    <lineage>
        <taxon>Bacteria</taxon>
        <taxon>Pseudomonadati</taxon>
        <taxon>Bacteroidota</taxon>
        <taxon>Flavobacteriia</taxon>
        <taxon>Flavobacteriales</taxon>
        <taxon>Weeksellaceae</taxon>
        <taxon>Empedobacter</taxon>
    </lineage>
</organism>
<name>A0A511NGU1_9FLAO</name>